<comment type="similarity">
    <text evidence="8 11">Belongs to the DEAD box helicase family.</text>
</comment>
<dbReference type="CDD" id="cd18787">
    <property type="entry name" value="SF2_C_DEAD"/>
    <property type="match status" value="1"/>
</dbReference>
<feature type="region of interest" description="Disordered" evidence="12">
    <location>
        <begin position="1"/>
        <end position="22"/>
    </location>
</feature>
<proteinExistence type="inferred from homology"/>
<dbReference type="PROSITE" id="PS51195">
    <property type="entry name" value="Q_MOTIF"/>
    <property type="match status" value="1"/>
</dbReference>
<dbReference type="Pfam" id="PF25399">
    <property type="entry name" value="DeaD_dimer"/>
    <property type="match status" value="1"/>
</dbReference>
<evidence type="ECO:0000256" key="11">
    <source>
        <dbReference type="RuleBase" id="RU000492"/>
    </source>
</evidence>
<dbReference type="Pfam" id="PF00270">
    <property type="entry name" value="DEAD"/>
    <property type="match status" value="1"/>
</dbReference>
<evidence type="ECO:0000256" key="7">
    <source>
        <dbReference type="ARBA" id="ARBA00023016"/>
    </source>
</evidence>
<dbReference type="PANTHER" id="PTHR47959">
    <property type="entry name" value="ATP-DEPENDENT RNA HELICASE RHLE-RELATED"/>
    <property type="match status" value="1"/>
</dbReference>
<dbReference type="GO" id="GO:0005829">
    <property type="term" value="C:cytosol"/>
    <property type="evidence" value="ECO:0007669"/>
    <property type="project" value="TreeGrafter"/>
</dbReference>
<feature type="region of interest" description="Disordered" evidence="12">
    <location>
        <begin position="67"/>
        <end position="86"/>
    </location>
</feature>
<evidence type="ECO:0000256" key="4">
    <source>
        <dbReference type="ARBA" id="ARBA00022801"/>
    </source>
</evidence>
<dbReference type="InterPro" id="IPR057325">
    <property type="entry name" value="DeaD_dimer"/>
</dbReference>
<dbReference type="CDD" id="cd12499">
    <property type="entry name" value="RRM_EcCsdA_like"/>
    <property type="match status" value="1"/>
</dbReference>
<feature type="compositionally biased region" description="Basic and acidic residues" evidence="12">
    <location>
        <begin position="526"/>
        <end position="544"/>
    </location>
</feature>
<evidence type="ECO:0000259" key="13">
    <source>
        <dbReference type="PROSITE" id="PS51192"/>
    </source>
</evidence>
<dbReference type="GO" id="GO:0003723">
    <property type="term" value="F:RNA binding"/>
    <property type="evidence" value="ECO:0007669"/>
    <property type="project" value="InterPro"/>
</dbReference>
<dbReference type="PATRIC" id="fig|888050.3.peg.1422"/>
<keyword evidence="4 11" id="KW-0378">Hydrolase</keyword>
<dbReference type="STRING" id="888050.HMPREF9004_1486"/>
<feature type="compositionally biased region" description="Basic and acidic residues" evidence="12">
    <location>
        <begin position="656"/>
        <end position="758"/>
    </location>
</feature>
<keyword evidence="5 11" id="KW-0347">Helicase</keyword>
<dbReference type="InterPro" id="IPR011545">
    <property type="entry name" value="DEAD/DEAH_box_helicase_dom"/>
</dbReference>
<keyword evidence="3 11" id="KW-0547">Nucleotide-binding</keyword>
<dbReference type="Pfam" id="PF03880">
    <property type="entry name" value="DbpA"/>
    <property type="match status" value="1"/>
</dbReference>
<dbReference type="InterPro" id="IPR034415">
    <property type="entry name" value="CsdA_RRM"/>
</dbReference>
<feature type="short sequence motif" description="Q motif" evidence="10">
    <location>
        <begin position="90"/>
        <end position="118"/>
    </location>
</feature>
<dbReference type="Gene3D" id="3.30.70.330">
    <property type="match status" value="1"/>
</dbReference>
<evidence type="ECO:0000313" key="17">
    <source>
        <dbReference type="Proteomes" id="UP000013015"/>
    </source>
</evidence>
<feature type="domain" description="DEAD-box RNA helicase Q" evidence="15">
    <location>
        <begin position="90"/>
        <end position="118"/>
    </location>
</feature>
<dbReference type="PANTHER" id="PTHR47959:SF1">
    <property type="entry name" value="ATP-DEPENDENT RNA HELICASE DBPA"/>
    <property type="match status" value="1"/>
</dbReference>
<dbReference type="InterPro" id="IPR012677">
    <property type="entry name" value="Nucleotide-bd_a/b_plait_sf"/>
</dbReference>
<gene>
    <name evidence="16" type="primary">deaD</name>
    <name evidence="16" type="ORF">HMPREF9004_1486</name>
</gene>
<dbReference type="SUPFAM" id="SSF52540">
    <property type="entry name" value="P-loop containing nucleoside triphosphate hydrolases"/>
    <property type="match status" value="1"/>
</dbReference>
<dbReference type="CDD" id="cd00268">
    <property type="entry name" value="DEADc"/>
    <property type="match status" value="1"/>
</dbReference>
<keyword evidence="17" id="KW-1185">Reference proteome</keyword>
<dbReference type="InterPro" id="IPR014001">
    <property type="entry name" value="Helicase_ATP-bd"/>
</dbReference>
<dbReference type="InterPro" id="IPR014014">
    <property type="entry name" value="RNA_helicase_DEAD_Q_motif"/>
</dbReference>
<dbReference type="HOGENOM" id="CLU_003041_21_1_11"/>
<feature type="domain" description="Helicase ATP-binding" evidence="13">
    <location>
        <begin position="121"/>
        <end position="292"/>
    </location>
</feature>
<evidence type="ECO:0000313" key="16">
    <source>
        <dbReference type="EMBL" id="ENO17576.1"/>
    </source>
</evidence>
<evidence type="ECO:0000256" key="2">
    <source>
        <dbReference type="ARBA" id="ARBA00022490"/>
    </source>
</evidence>
<dbReference type="SMART" id="SM00487">
    <property type="entry name" value="DEXDc"/>
    <property type="match status" value="1"/>
</dbReference>
<dbReference type="GO" id="GO:0005524">
    <property type="term" value="F:ATP binding"/>
    <property type="evidence" value="ECO:0007669"/>
    <property type="project" value="UniProtKB-KW"/>
</dbReference>
<dbReference type="EMBL" id="AQHZ01000024">
    <property type="protein sequence ID" value="ENO17576.1"/>
    <property type="molecule type" value="Genomic_DNA"/>
</dbReference>
<evidence type="ECO:0000256" key="8">
    <source>
        <dbReference type="ARBA" id="ARBA00038437"/>
    </source>
</evidence>
<dbReference type="PROSITE" id="PS51194">
    <property type="entry name" value="HELICASE_CTER"/>
    <property type="match status" value="1"/>
</dbReference>
<dbReference type="EC" id="3.6.4.13" evidence="1"/>
<evidence type="ECO:0000256" key="9">
    <source>
        <dbReference type="ARBA" id="ARBA00047984"/>
    </source>
</evidence>
<evidence type="ECO:0000256" key="3">
    <source>
        <dbReference type="ARBA" id="ARBA00022741"/>
    </source>
</evidence>
<dbReference type="GO" id="GO:0003724">
    <property type="term" value="F:RNA helicase activity"/>
    <property type="evidence" value="ECO:0007669"/>
    <property type="project" value="UniProtKB-EC"/>
</dbReference>
<evidence type="ECO:0000256" key="1">
    <source>
        <dbReference type="ARBA" id="ARBA00012552"/>
    </source>
</evidence>
<evidence type="ECO:0000256" key="10">
    <source>
        <dbReference type="PROSITE-ProRule" id="PRU00552"/>
    </source>
</evidence>
<dbReference type="FunFam" id="3.40.50.300:FF:000108">
    <property type="entry name" value="ATP-dependent RNA helicase RhlE"/>
    <property type="match status" value="1"/>
</dbReference>
<dbReference type="InterPro" id="IPR001650">
    <property type="entry name" value="Helicase_C-like"/>
</dbReference>
<evidence type="ECO:0000259" key="14">
    <source>
        <dbReference type="PROSITE" id="PS51194"/>
    </source>
</evidence>
<feature type="region of interest" description="Disordered" evidence="12">
    <location>
        <begin position="523"/>
        <end position="582"/>
    </location>
</feature>
<evidence type="ECO:0000256" key="12">
    <source>
        <dbReference type="SAM" id="MobiDB-lite"/>
    </source>
</evidence>
<dbReference type="Proteomes" id="UP000013015">
    <property type="component" value="Unassembled WGS sequence"/>
</dbReference>
<organism evidence="16 17">
    <name type="scientific">Schaalia cardiffensis F0333</name>
    <dbReference type="NCBI Taxonomy" id="888050"/>
    <lineage>
        <taxon>Bacteria</taxon>
        <taxon>Bacillati</taxon>
        <taxon>Actinomycetota</taxon>
        <taxon>Actinomycetes</taxon>
        <taxon>Actinomycetales</taxon>
        <taxon>Actinomycetaceae</taxon>
        <taxon>Schaalia</taxon>
    </lineage>
</organism>
<feature type="compositionally biased region" description="Basic and acidic residues" evidence="12">
    <location>
        <begin position="559"/>
        <end position="575"/>
    </location>
</feature>
<reference evidence="16 17" key="1">
    <citation type="submission" date="2013-03" db="EMBL/GenBank/DDBJ databases">
        <title>Reference genome for the Human Microbiome Project.</title>
        <authorList>
            <person name="Aqrawi P."/>
            <person name="Ayvaz T."/>
            <person name="Bess C."/>
            <person name="Blankenburg K."/>
            <person name="Coyle M."/>
            <person name="Deng J."/>
            <person name="Forbes L."/>
            <person name="Fowler G."/>
            <person name="Francisco L."/>
            <person name="Fu Q."/>
            <person name="Gibbs R."/>
            <person name="Gross S."/>
            <person name="Gubbala S."/>
            <person name="Hale W."/>
            <person name="Hemphill L."/>
            <person name="Highlander S."/>
            <person name="Hirani K."/>
            <person name="Jackson L."/>
            <person name="Jakkamsetti A."/>
            <person name="Javaid M."/>
            <person name="Jayaseelan J.C."/>
            <person name="Jiang H."/>
            <person name="Joshi V."/>
            <person name="Korchina V."/>
            <person name="Kovar C."/>
            <person name="Lara F."/>
            <person name="Lee S."/>
            <person name="Liu Y."/>
            <person name="Mata R."/>
            <person name="Mathew T."/>
            <person name="Munidasa M."/>
            <person name="Muzny D."/>
            <person name="Nazareth L."/>
            <person name="Ngo R."/>
            <person name="Nguyen L."/>
            <person name="Nguyen N."/>
            <person name="Okwuonu G."/>
            <person name="Ongeri F."/>
            <person name="Palculict T."/>
            <person name="Patil S."/>
            <person name="Petrosino J."/>
            <person name="Pham C."/>
            <person name="Pham P."/>
            <person name="Pu L.-L."/>
            <person name="Qin X."/>
            <person name="Qu J."/>
            <person name="Reid J."/>
            <person name="Ross M."/>
            <person name="Ruth R."/>
            <person name="Saada N."/>
            <person name="San Lucas F."/>
            <person name="Santibanez J."/>
            <person name="Shang Y."/>
            <person name="Simmons D."/>
            <person name="Song X.-Z."/>
            <person name="Tang L.-Y."/>
            <person name="Thornton R."/>
            <person name="Warren J."/>
            <person name="Weissenberger G."/>
            <person name="Wilczek-Boney K."/>
            <person name="Worley K."/>
            <person name="Youmans B."/>
            <person name="Zhang J."/>
            <person name="Zhang L."/>
            <person name="Zhao Z."/>
            <person name="Zhou C."/>
            <person name="Zhu D."/>
            <person name="Zhu Y."/>
        </authorList>
    </citation>
    <scope>NUCLEOTIDE SEQUENCE [LARGE SCALE GENOMIC DNA]</scope>
    <source>
        <strain evidence="16 17">F0333</strain>
    </source>
</reference>
<evidence type="ECO:0000256" key="6">
    <source>
        <dbReference type="ARBA" id="ARBA00022840"/>
    </source>
</evidence>
<evidence type="ECO:0000256" key="5">
    <source>
        <dbReference type="ARBA" id="ARBA00022806"/>
    </source>
</evidence>
<dbReference type="PROSITE" id="PS00039">
    <property type="entry name" value="DEAD_ATP_HELICASE"/>
    <property type="match status" value="1"/>
</dbReference>
<dbReference type="InterPro" id="IPR050079">
    <property type="entry name" value="DEAD_box_RNA_helicase"/>
</dbReference>
<feature type="compositionally biased region" description="Basic and acidic residues" evidence="12">
    <location>
        <begin position="766"/>
        <end position="781"/>
    </location>
</feature>
<dbReference type="Pfam" id="PF00271">
    <property type="entry name" value="Helicase_C"/>
    <property type="match status" value="1"/>
</dbReference>
<feature type="domain" description="Helicase C-terminal" evidence="14">
    <location>
        <begin position="326"/>
        <end position="472"/>
    </location>
</feature>
<keyword evidence="2" id="KW-0963">Cytoplasm</keyword>
<dbReference type="AlphaFoldDB" id="N6X1A9"/>
<comment type="catalytic activity">
    <reaction evidence="9">
        <text>ATP + H2O = ADP + phosphate + H(+)</text>
        <dbReference type="Rhea" id="RHEA:13065"/>
        <dbReference type="ChEBI" id="CHEBI:15377"/>
        <dbReference type="ChEBI" id="CHEBI:15378"/>
        <dbReference type="ChEBI" id="CHEBI:30616"/>
        <dbReference type="ChEBI" id="CHEBI:43474"/>
        <dbReference type="ChEBI" id="CHEBI:456216"/>
        <dbReference type="EC" id="3.6.4.13"/>
    </reaction>
</comment>
<dbReference type="SMART" id="SM00490">
    <property type="entry name" value="HELICc"/>
    <property type="match status" value="1"/>
</dbReference>
<name>N6X1A9_9ACTO</name>
<dbReference type="InterPro" id="IPR000629">
    <property type="entry name" value="RNA-helicase_DEAD-box_CS"/>
</dbReference>
<dbReference type="InterPro" id="IPR044742">
    <property type="entry name" value="DEAD/DEAH_RhlB"/>
</dbReference>
<feature type="region of interest" description="Disordered" evidence="12">
    <location>
        <begin position="656"/>
        <end position="781"/>
    </location>
</feature>
<dbReference type="InterPro" id="IPR027417">
    <property type="entry name" value="P-loop_NTPase"/>
</dbReference>
<sequence length="781" mass="86217">MTFDPDRTTVPDFDDAKMTDSTSDLHEDTIFWAEESTQNTEATNVQNASVADCEPIDVHVEDELAGEDDLQEEDALAEEEETPADEEAGVAFADLGLPEEILDAVTRMGFTTPTPIQAEAIPALLELNDVVGIAQTGTGKTAAFALPMLAIVDAQERGVQALVLAPTRELAMQSAQAIDDFASMTRGLDVVPVYGGSPYGPQISALKRGAQVVVGTPGRIIDLIEKGALDLSQIRMLVLDEADEMLRMGFAEDVETITASAPEDRLTALFSATMPPAIERIANTHLKNPVRIAVSEESSTVDTIHQTYAVVPFKHKLGALTRVLATRAQHIAEGQEDADAAIVFVRTRVDVEEVSLEMSARGFRAAGISGDVAQTERERMVERLRAGTLDVLVATDVAARGLDVERISLVVNFDVPREPEAYVHRIGRTGRAGREGRSLTFFTPREHGRLRRIEKLTGTRMEEVQIPSPAAVSEFRATRLLEGLNARIEKGRLELYKGLLEKASEEGDNSILDLAAALMANAVGDDGPKPRVVKDSRPKRSKDEGELDESGEFLGASFEGRDKDRPLKAGRDSSRRRAPKSLGSAVRYRVEVGKKDHVKPGSIVGAIAGEGGVEGRDIGHIEIFPSFSLVEISGELSEDQLSRIGRGYVQGRPLRIRVDEGPGKGRAERARSFDKARRFDRSERERAKREYPRRYEKREGFTGADRDRDHDGLRGLKDRKRHADQGAERFDNRRGIRGERASSRFRDEERRERFDRGASQRRFGKKDREKHGGREFGQRDR</sequence>
<dbReference type="Gene3D" id="3.40.50.300">
    <property type="entry name" value="P-loop containing nucleotide triphosphate hydrolases"/>
    <property type="match status" value="2"/>
</dbReference>
<keyword evidence="7" id="KW-0346">Stress response</keyword>
<keyword evidence="6 11" id="KW-0067">ATP-binding</keyword>
<dbReference type="GO" id="GO:0016787">
    <property type="term" value="F:hydrolase activity"/>
    <property type="evidence" value="ECO:0007669"/>
    <property type="project" value="UniProtKB-KW"/>
</dbReference>
<dbReference type="eggNOG" id="COG0513">
    <property type="taxonomic scope" value="Bacteria"/>
</dbReference>
<accession>N6X1A9</accession>
<evidence type="ECO:0000259" key="15">
    <source>
        <dbReference type="PROSITE" id="PS51195"/>
    </source>
</evidence>
<comment type="caution">
    <text evidence="16">The sequence shown here is derived from an EMBL/GenBank/DDBJ whole genome shotgun (WGS) entry which is preliminary data.</text>
</comment>
<protein>
    <recommendedName>
        <fullName evidence="1">RNA helicase</fullName>
        <ecNumber evidence="1">3.6.4.13</ecNumber>
    </recommendedName>
</protein>
<dbReference type="InterPro" id="IPR005580">
    <property type="entry name" value="DbpA/CsdA_RNA-bd_dom"/>
</dbReference>
<dbReference type="PROSITE" id="PS51192">
    <property type="entry name" value="HELICASE_ATP_BIND_1"/>
    <property type="match status" value="1"/>
</dbReference>